<reference evidence="1 2" key="1">
    <citation type="submission" date="2018-06" db="EMBL/GenBank/DDBJ databases">
        <authorList>
            <consortium name="Pathogen Informatics"/>
            <person name="Doyle S."/>
        </authorList>
    </citation>
    <scope>NUCLEOTIDE SEQUENCE [LARGE SCALE GENOMIC DNA]</scope>
    <source>
        <strain evidence="1 2">NCTC9140</strain>
    </source>
</reference>
<name>A0A377THW4_KLEPN</name>
<accession>A0A377THW4</accession>
<dbReference type="AlphaFoldDB" id="A0A377THW4"/>
<dbReference type="Gene3D" id="2.40.160.20">
    <property type="match status" value="1"/>
</dbReference>
<evidence type="ECO:0000313" key="1">
    <source>
        <dbReference type="EMBL" id="STS78889.1"/>
    </source>
</evidence>
<protein>
    <submittedName>
        <fullName evidence="1">Protein of uncharacterized function (DUF3237)</fullName>
    </submittedName>
</protein>
<evidence type="ECO:0000313" key="2">
    <source>
        <dbReference type="Proteomes" id="UP000254938"/>
    </source>
</evidence>
<dbReference type="Proteomes" id="UP000254938">
    <property type="component" value="Unassembled WGS sequence"/>
</dbReference>
<dbReference type="EMBL" id="UGKQ01000007">
    <property type="protein sequence ID" value="STS78889.1"/>
    <property type="molecule type" value="Genomic_DNA"/>
</dbReference>
<organism evidence="1 2">
    <name type="scientific">Klebsiella pneumoniae</name>
    <dbReference type="NCBI Taxonomy" id="573"/>
    <lineage>
        <taxon>Bacteria</taxon>
        <taxon>Pseudomonadati</taxon>
        <taxon>Pseudomonadota</taxon>
        <taxon>Gammaproteobacteria</taxon>
        <taxon>Enterobacterales</taxon>
        <taxon>Enterobacteriaceae</taxon>
        <taxon>Klebsiella/Raoultella group</taxon>
        <taxon>Klebsiella</taxon>
        <taxon>Klebsiella pneumoniae complex</taxon>
    </lineage>
</organism>
<dbReference type="Pfam" id="PF11578">
    <property type="entry name" value="DUF3237"/>
    <property type="match status" value="1"/>
</dbReference>
<proteinExistence type="predicted"/>
<gene>
    <name evidence="1" type="ORF">NCTC9140_00525</name>
</gene>
<sequence>MWKTMASAGCRPSIMTSFSPTICAFLAIFRPEAIYFRTVPTFEVDAPALSWLTTSLFICAGGRTQDGVMLDFYQVG</sequence>